<name>A0ABM1ZN67_AEDAL</name>
<evidence type="ECO:0008006" key="5">
    <source>
        <dbReference type="Google" id="ProtNLM"/>
    </source>
</evidence>
<feature type="compositionally biased region" description="Basic residues" evidence="1">
    <location>
        <begin position="360"/>
        <end position="371"/>
    </location>
</feature>
<dbReference type="Proteomes" id="UP000069940">
    <property type="component" value="Unassembled WGS sequence"/>
</dbReference>
<feature type="region of interest" description="Disordered" evidence="1">
    <location>
        <begin position="359"/>
        <end position="379"/>
    </location>
</feature>
<reference evidence="4" key="1">
    <citation type="journal article" date="2015" name="Proc. Natl. Acad. Sci. U.S.A.">
        <title>Genome sequence of the Asian Tiger mosquito, Aedes albopictus, reveals insights into its biology, genetics, and evolution.</title>
        <authorList>
            <person name="Chen X.G."/>
            <person name="Jiang X."/>
            <person name="Gu J."/>
            <person name="Xu M."/>
            <person name="Wu Y."/>
            <person name="Deng Y."/>
            <person name="Zhang C."/>
            <person name="Bonizzoni M."/>
            <person name="Dermauw W."/>
            <person name="Vontas J."/>
            <person name="Armbruster P."/>
            <person name="Huang X."/>
            <person name="Yang Y."/>
            <person name="Zhang H."/>
            <person name="He W."/>
            <person name="Peng H."/>
            <person name="Liu Y."/>
            <person name="Wu K."/>
            <person name="Chen J."/>
            <person name="Lirakis M."/>
            <person name="Topalis P."/>
            <person name="Van Leeuwen T."/>
            <person name="Hall A.B."/>
            <person name="Jiang X."/>
            <person name="Thorpe C."/>
            <person name="Mueller R.L."/>
            <person name="Sun C."/>
            <person name="Waterhouse R.M."/>
            <person name="Yan G."/>
            <person name="Tu Z.J."/>
            <person name="Fang X."/>
            <person name="James A.A."/>
        </authorList>
    </citation>
    <scope>NUCLEOTIDE SEQUENCE [LARGE SCALE GENOMIC DNA]</scope>
    <source>
        <strain evidence="4">Foshan</strain>
    </source>
</reference>
<evidence type="ECO:0000256" key="1">
    <source>
        <dbReference type="SAM" id="MobiDB-lite"/>
    </source>
</evidence>
<dbReference type="RefSeq" id="XP_062715088.1">
    <property type="nucleotide sequence ID" value="XM_062859104.1"/>
</dbReference>
<organism evidence="3 4">
    <name type="scientific">Aedes albopictus</name>
    <name type="common">Asian tiger mosquito</name>
    <name type="synonym">Stegomyia albopicta</name>
    <dbReference type="NCBI Taxonomy" id="7160"/>
    <lineage>
        <taxon>Eukaryota</taxon>
        <taxon>Metazoa</taxon>
        <taxon>Ecdysozoa</taxon>
        <taxon>Arthropoda</taxon>
        <taxon>Hexapoda</taxon>
        <taxon>Insecta</taxon>
        <taxon>Pterygota</taxon>
        <taxon>Neoptera</taxon>
        <taxon>Endopterygota</taxon>
        <taxon>Diptera</taxon>
        <taxon>Nematocera</taxon>
        <taxon>Culicoidea</taxon>
        <taxon>Culicidae</taxon>
        <taxon>Culicinae</taxon>
        <taxon>Aedini</taxon>
        <taxon>Aedes</taxon>
        <taxon>Stegomyia</taxon>
    </lineage>
</organism>
<reference evidence="3" key="2">
    <citation type="submission" date="2025-05" db="UniProtKB">
        <authorList>
            <consortium name="EnsemblMetazoa"/>
        </authorList>
    </citation>
    <scope>IDENTIFICATION</scope>
    <source>
        <strain evidence="3">Foshan</strain>
    </source>
</reference>
<feature type="signal peptide" evidence="2">
    <location>
        <begin position="1"/>
        <end position="30"/>
    </location>
</feature>
<proteinExistence type="predicted"/>
<evidence type="ECO:0000313" key="4">
    <source>
        <dbReference type="Proteomes" id="UP000069940"/>
    </source>
</evidence>
<evidence type="ECO:0000256" key="2">
    <source>
        <dbReference type="SAM" id="SignalP"/>
    </source>
</evidence>
<feature type="chain" id="PRO_5046766600" description="Secreted protein" evidence="2">
    <location>
        <begin position="31"/>
        <end position="379"/>
    </location>
</feature>
<protein>
    <recommendedName>
        <fullName evidence="5">Secreted protein</fullName>
    </recommendedName>
</protein>
<keyword evidence="2" id="KW-0732">Signal</keyword>
<keyword evidence="4" id="KW-1185">Reference proteome</keyword>
<sequence>MSSVQFSTMKRSIFLVLCCVAVFFCGALKAKPQGQTHEAVADKCCNNCVPCRASFDVEKPVDPDCPRPKKYSYHVQAIDPHCPHQKLEILDADVEKPVDPPCPKKLKLSARVEHNPKDCDCPLCRYENLFNITLSNATDSEHYCTNKSYHGVLKQQKLYEFRSSGNLVHEELEFDYSFPRKRYKRTTLDKIDCAELIKQGYICRCVPDDGTSCFPSSHDGDPIVGSPFREDFDENEVYVGGGKPPSYDVIRKHITPILVANDGKNTIQEVKGLAEIYYEIYKRHNEKNLTIPIKYGTKTVEKDSEGLRTYDIEPVEGQYTPSAIDKFAHFSNHMFGEFVDRVKQLQQLPRLGLLPFRQNRQSRRGIQRNSKRKESQKVT</sequence>
<dbReference type="GeneID" id="109408441"/>
<accession>A0ABM1ZN67</accession>
<dbReference type="EnsemblMetazoa" id="AALFPA23_020113.R29621">
    <property type="protein sequence ID" value="AALFPA23_020113.P29621"/>
    <property type="gene ID" value="AALFPA23_020113"/>
</dbReference>
<evidence type="ECO:0000313" key="3">
    <source>
        <dbReference type="EnsemblMetazoa" id="AALFPA23_020113.P29621"/>
    </source>
</evidence>